<dbReference type="OrthoDB" id="5600789at2"/>
<proteinExistence type="predicted"/>
<keyword evidence="2" id="KW-0472">Membrane</keyword>
<evidence type="ECO:0008006" key="5">
    <source>
        <dbReference type="Google" id="ProtNLM"/>
    </source>
</evidence>
<accession>R4YQC9</accession>
<evidence type="ECO:0000256" key="1">
    <source>
        <dbReference type="SAM" id="MobiDB-lite"/>
    </source>
</evidence>
<feature type="transmembrane region" description="Helical" evidence="2">
    <location>
        <begin position="86"/>
        <end position="105"/>
    </location>
</feature>
<keyword evidence="2" id="KW-1133">Transmembrane helix</keyword>
<dbReference type="STRING" id="698738.OLEAN_C01580"/>
<keyword evidence="4" id="KW-1185">Reference proteome</keyword>
<feature type="region of interest" description="Disordered" evidence="1">
    <location>
        <begin position="48"/>
        <end position="78"/>
    </location>
</feature>
<protein>
    <recommendedName>
        <fullName evidence="5">DUF2956 domain-containing protein</fullName>
    </recommendedName>
</protein>
<dbReference type="HOGENOM" id="CLU_153072_1_0_6"/>
<gene>
    <name evidence="3" type="ORF">OLEAN_C01580</name>
</gene>
<reference evidence="3 4" key="1">
    <citation type="journal article" date="2013" name="Nat. Commun.">
        <title>Genome sequence and functional genomic analysis of the oil-degrading bacterium Oleispira antarctica.</title>
        <authorList>
            <person name="Kube M."/>
            <person name="Chernikova T.N."/>
            <person name="Al-Ramahi Y."/>
            <person name="Beloqui A."/>
            <person name="Lopez-Cortez N."/>
            <person name="Guazzaroni M.E."/>
            <person name="Heipieper H.J."/>
            <person name="Klages S."/>
            <person name="Kotsyurbenko O.R."/>
            <person name="Langer I."/>
            <person name="Nechitaylo T.Y."/>
            <person name="Lunsdorf H."/>
            <person name="Fernandez M."/>
            <person name="Juarez S."/>
            <person name="Ciordia S."/>
            <person name="Singer A."/>
            <person name="Kagan O."/>
            <person name="Egorova O."/>
            <person name="Petit P.A."/>
            <person name="Stogios P."/>
            <person name="Kim Y."/>
            <person name="Tchigvintsev A."/>
            <person name="Flick R."/>
            <person name="Denaro R."/>
            <person name="Genovese M."/>
            <person name="Albar J.P."/>
            <person name="Reva O.N."/>
            <person name="Martinez-Gomariz M."/>
            <person name="Tran H."/>
            <person name="Ferrer M."/>
            <person name="Savchenko A."/>
            <person name="Yakunin A.F."/>
            <person name="Yakimov M.M."/>
            <person name="Golyshina O.V."/>
            <person name="Reinhardt R."/>
            <person name="Golyshin P.N."/>
        </authorList>
    </citation>
    <scope>NUCLEOTIDE SEQUENCE [LARGE SCALE GENOMIC DNA]</scope>
</reference>
<keyword evidence="2" id="KW-0812">Transmembrane</keyword>
<evidence type="ECO:0000313" key="3">
    <source>
        <dbReference type="EMBL" id="CCK74334.1"/>
    </source>
</evidence>
<organism evidence="3 4">
    <name type="scientific">Oleispira antarctica RB-8</name>
    <dbReference type="NCBI Taxonomy" id="698738"/>
    <lineage>
        <taxon>Bacteria</taxon>
        <taxon>Pseudomonadati</taxon>
        <taxon>Pseudomonadota</taxon>
        <taxon>Gammaproteobacteria</taxon>
        <taxon>Oceanospirillales</taxon>
        <taxon>Oceanospirillaceae</taxon>
        <taxon>Oleispira</taxon>
    </lineage>
</organism>
<evidence type="ECO:0000313" key="4">
    <source>
        <dbReference type="Proteomes" id="UP000032749"/>
    </source>
</evidence>
<dbReference type="EMBL" id="FO203512">
    <property type="protein sequence ID" value="CCK74334.1"/>
    <property type="molecule type" value="Genomic_DNA"/>
</dbReference>
<dbReference type="Pfam" id="PF11169">
    <property type="entry name" value="DUF2956"/>
    <property type="match status" value="1"/>
</dbReference>
<dbReference type="InterPro" id="IPR021339">
    <property type="entry name" value="DUF2956"/>
</dbReference>
<dbReference type="Proteomes" id="UP000032749">
    <property type="component" value="Chromosome"/>
</dbReference>
<evidence type="ECO:0000256" key="2">
    <source>
        <dbReference type="SAM" id="Phobius"/>
    </source>
</evidence>
<name>R4YQC9_OLEAN</name>
<feature type="compositionally biased region" description="Basic and acidic residues" evidence="1">
    <location>
        <begin position="48"/>
        <end position="59"/>
    </location>
</feature>
<dbReference type="PATRIC" id="fig|698738.3.peg.162"/>
<dbReference type="AlphaFoldDB" id="R4YQC9"/>
<feature type="compositionally biased region" description="Basic and acidic residues" evidence="1">
    <location>
        <begin position="67"/>
        <end position="78"/>
    </location>
</feature>
<dbReference type="KEGG" id="oai:OLEAN_C01580"/>
<sequence>MANPISEQTKKDALKIAKGIQKPGQIKEQTKLISQGIEKGIAEYKKQQKSKAREADKVRKQALKAQQKRDAEHTAETLKDKEGSRFMAYLPWSLLLLSWIGFITFQSN</sequence>